<dbReference type="Proteomes" id="UP001221898">
    <property type="component" value="Unassembled WGS sequence"/>
</dbReference>
<name>A0AAD7W7Y9_9TELE</name>
<evidence type="ECO:0000313" key="1">
    <source>
        <dbReference type="EMBL" id="KAJ8386189.1"/>
    </source>
</evidence>
<keyword evidence="2" id="KW-1185">Reference proteome</keyword>
<comment type="caution">
    <text evidence="1">The sequence shown here is derived from an EMBL/GenBank/DDBJ whole genome shotgun (WGS) entry which is preliminary data.</text>
</comment>
<proteinExistence type="predicted"/>
<dbReference type="AlphaFoldDB" id="A0AAD7W7Y9"/>
<reference evidence="1" key="1">
    <citation type="journal article" date="2023" name="Science">
        <title>Genome structures resolve the early diversification of teleost fishes.</title>
        <authorList>
            <person name="Parey E."/>
            <person name="Louis A."/>
            <person name="Montfort J."/>
            <person name="Bouchez O."/>
            <person name="Roques C."/>
            <person name="Iampietro C."/>
            <person name="Lluch J."/>
            <person name="Castinel A."/>
            <person name="Donnadieu C."/>
            <person name="Desvignes T."/>
            <person name="Floi Bucao C."/>
            <person name="Jouanno E."/>
            <person name="Wen M."/>
            <person name="Mejri S."/>
            <person name="Dirks R."/>
            <person name="Jansen H."/>
            <person name="Henkel C."/>
            <person name="Chen W.J."/>
            <person name="Zahm M."/>
            <person name="Cabau C."/>
            <person name="Klopp C."/>
            <person name="Thompson A.W."/>
            <person name="Robinson-Rechavi M."/>
            <person name="Braasch I."/>
            <person name="Lecointre G."/>
            <person name="Bobe J."/>
            <person name="Postlethwait J.H."/>
            <person name="Berthelot C."/>
            <person name="Roest Crollius H."/>
            <person name="Guiguen Y."/>
        </authorList>
    </citation>
    <scope>NUCLEOTIDE SEQUENCE</scope>
    <source>
        <strain evidence="1">NC1722</strain>
    </source>
</reference>
<dbReference type="EMBL" id="JAINUG010000233">
    <property type="protein sequence ID" value="KAJ8386189.1"/>
    <property type="molecule type" value="Genomic_DNA"/>
</dbReference>
<protein>
    <submittedName>
        <fullName evidence="1">Uncharacterized protein</fullName>
    </submittedName>
</protein>
<organism evidence="1 2">
    <name type="scientific">Aldrovandia affinis</name>
    <dbReference type="NCBI Taxonomy" id="143900"/>
    <lineage>
        <taxon>Eukaryota</taxon>
        <taxon>Metazoa</taxon>
        <taxon>Chordata</taxon>
        <taxon>Craniata</taxon>
        <taxon>Vertebrata</taxon>
        <taxon>Euteleostomi</taxon>
        <taxon>Actinopterygii</taxon>
        <taxon>Neopterygii</taxon>
        <taxon>Teleostei</taxon>
        <taxon>Notacanthiformes</taxon>
        <taxon>Halosauridae</taxon>
        <taxon>Aldrovandia</taxon>
    </lineage>
</organism>
<gene>
    <name evidence="1" type="ORF">AAFF_G00176130</name>
</gene>
<sequence length="94" mass="11288">MKSKSVYLFVHFLHDVLEELQDMSNTFQKVDSSAMTIHRAMNQCLSTITKYKTRSMLPSHRWSEWNLMRRDQVLRLLQQKIQTLTQEKMTLTVR</sequence>
<accession>A0AAD7W7Y9</accession>
<evidence type="ECO:0000313" key="2">
    <source>
        <dbReference type="Proteomes" id="UP001221898"/>
    </source>
</evidence>